<sequence>MTNFVANANVSIDTNNKIADFLSSEARENQKKISEKIENTILNQDKFKNSINEIVENFKKFGRSSHENVMEQLKNLDSLYPSKEKIDIVKKLIKKSILDAISEGLRKDLEDDPRFKIISVGPSQNYIAPSNNQGNKK</sequence>
<dbReference type="Proteomes" id="UP000024842">
    <property type="component" value="Unassembled WGS sequence"/>
</dbReference>
<dbReference type="AlphaFoldDB" id="A0A023DXV1"/>
<dbReference type="EMBL" id="BAUP01000025">
    <property type="protein sequence ID" value="GAJ45770.1"/>
    <property type="molecule type" value="Genomic_DNA"/>
</dbReference>
<name>A0A023DXV1_9PROT</name>
<dbReference type="RefSeq" id="WP_035543329.1">
    <property type="nucleotide sequence ID" value="NZ_BAUP01000025.1"/>
</dbReference>
<evidence type="ECO:0000313" key="1">
    <source>
        <dbReference type="EMBL" id="GAJ45770.1"/>
    </source>
</evidence>
<reference evidence="1 2" key="1">
    <citation type="journal article" date="2014" name="FEMS Microbiol. Lett.">
        <title>Draft genome sequences of three Holospora species (Holospora obtusa, Holospora undulata, and Holospora elegans), endonuclear symbiotic bacteria of the ciliate Paramecium caudatum.</title>
        <authorList>
            <person name="Dohra H."/>
            <person name="Tanaka K."/>
            <person name="Suzuki T."/>
            <person name="Fujishima M."/>
            <person name="Suzuki H."/>
        </authorList>
    </citation>
    <scope>NUCLEOTIDE SEQUENCE [LARGE SCALE GENOMIC DNA]</scope>
    <source>
        <strain evidence="1 2">E1</strain>
    </source>
</reference>
<keyword evidence="2" id="KW-1185">Reference proteome</keyword>
<evidence type="ECO:0000313" key="2">
    <source>
        <dbReference type="Proteomes" id="UP000024842"/>
    </source>
</evidence>
<comment type="caution">
    <text evidence="1">The sequence shown here is derived from an EMBL/GenBank/DDBJ whole genome shotgun (WGS) entry which is preliminary data.</text>
</comment>
<gene>
    <name evidence="1" type="ORF">HE1_00079</name>
</gene>
<protein>
    <submittedName>
        <fullName evidence="1">Uncharacterized protein</fullName>
    </submittedName>
</protein>
<proteinExistence type="predicted"/>
<organism evidence="1 2">
    <name type="scientific">Holospora elegans E1</name>
    <dbReference type="NCBI Taxonomy" id="1427503"/>
    <lineage>
        <taxon>Bacteria</taxon>
        <taxon>Pseudomonadati</taxon>
        <taxon>Pseudomonadota</taxon>
        <taxon>Alphaproteobacteria</taxon>
        <taxon>Holosporales</taxon>
        <taxon>Holosporaceae</taxon>
        <taxon>Holospora</taxon>
    </lineage>
</organism>
<accession>A0A023DXV1</accession>